<reference evidence="2 3" key="1">
    <citation type="submission" date="2019-12" db="EMBL/GenBank/DDBJ databases">
        <title>Engineering Photorhabdus to improve their lethality against agricultural pests.</title>
        <authorList>
            <person name="Machado R.A.R."/>
        </authorList>
    </citation>
    <scope>NUCLEOTIDE SEQUENCE [LARGE SCALE GENOMIC DNA]</scope>
    <source>
        <strain evidence="2 3">M-HU2</strain>
    </source>
</reference>
<accession>A0ABX0AZ20</accession>
<evidence type="ECO:0000313" key="3">
    <source>
        <dbReference type="Proteomes" id="UP000470051"/>
    </source>
</evidence>
<keyword evidence="3" id="KW-1185">Reference proteome</keyword>
<feature type="domain" description="ApeI dehydratase-like" evidence="1">
    <location>
        <begin position="20"/>
        <end position="91"/>
    </location>
</feature>
<dbReference type="Pfam" id="PF22818">
    <property type="entry name" value="ApeI-like"/>
    <property type="match status" value="1"/>
</dbReference>
<dbReference type="EMBL" id="WSFE01000018">
    <property type="protein sequence ID" value="NDL26087.1"/>
    <property type="molecule type" value="Genomic_DNA"/>
</dbReference>
<organism evidence="2 3">
    <name type="scientific">Photorhabdus kayaii</name>
    <dbReference type="NCBI Taxonomy" id="230088"/>
    <lineage>
        <taxon>Bacteria</taxon>
        <taxon>Pseudomonadati</taxon>
        <taxon>Pseudomonadota</taxon>
        <taxon>Gammaproteobacteria</taxon>
        <taxon>Enterobacterales</taxon>
        <taxon>Morganellaceae</taxon>
        <taxon>Photorhabdus</taxon>
    </lineage>
</organism>
<proteinExistence type="predicted"/>
<comment type="caution">
    <text evidence="2">The sequence shown here is derived from an EMBL/GenBank/DDBJ whole genome shotgun (WGS) entry which is preliminary data.</text>
</comment>
<dbReference type="InterPro" id="IPR054545">
    <property type="entry name" value="ApeI-like"/>
</dbReference>
<dbReference type="SUPFAM" id="SSF54637">
    <property type="entry name" value="Thioesterase/thiol ester dehydrase-isomerase"/>
    <property type="match status" value="1"/>
</dbReference>
<evidence type="ECO:0000259" key="1">
    <source>
        <dbReference type="Pfam" id="PF22818"/>
    </source>
</evidence>
<dbReference type="InterPro" id="IPR029069">
    <property type="entry name" value="HotDog_dom_sf"/>
</dbReference>
<sequence>MLNKKNSHGAIVETISSESFSILFPHSCSFFNGHFPNNPIVPGVLLLDTIYDNLVKIGVLNINGIDNARFYNTVQPNEKITVKLNNLSNKVVCTAKSEKGKVLKASFMKRL</sequence>
<protein>
    <recommendedName>
        <fullName evidence="1">ApeI dehydratase-like domain-containing protein</fullName>
    </recommendedName>
</protein>
<evidence type="ECO:0000313" key="2">
    <source>
        <dbReference type="EMBL" id="NDL26087.1"/>
    </source>
</evidence>
<dbReference type="Proteomes" id="UP000470051">
    <property type="component" value="Unassembled WGS sequence"/>
</dbReference>
<name>A0ABX0AZ20_9GAMM</name>
<dbReference type="Gene3D" id="3.10.129.10">
    <property type="entry name" value="Hotdog Thioesterase"/>
    <property type="match status" value="1"/>
</dbReference>
<gene>
    <name evidence="2" type="ORF">GPY42_13195</name>
</gene>